<dbReference type="EMBL" id="CM046121">
    <property type="protein sequence ID" value="KAI8434067.1"/>
    <property type="molecule type" value="Genomic_DNA"/>
</dbReference>
<name>A0ACC0KC67_CHOFU</name>
<protein>
    <submittedName>
        <fullName evidence="1">Uncharacterized protein</fullName>
    </submittedName>
</protein>
<dbReference type="Proteomes" id="UP001064048">
    <property type="component" value="Chromosome 21"/>
</dbReference>
<keyword evidence="2" id="KW-1185">Reference proteome</keyword>
<evidence type="ECO:0000313" key="2">
    <source>
        <dbReference type="Proteomes" id="UP001064048"/>
    </source>
</evidence>
<gene>
    <name evidence="1" type="ORF">MSG28_012216</name>
</gene>
<accession>A0ACC0KC67</accession>
<organism evidence="1 2">
    <name type="scientific">Choristoneura fumiferana</name>
    <name type="common">Spruce budworm moth</name>
    <name type="synonym">Archips fumiferana</name>
    <dbReference type="NCBI Taxonomy" id="7141"/>
    <lineage>
        <taxon>Eukaryota</taxon>
        <taxon>Metazoa</taxon>
        <taxon>Ecdysozoa</taxon>
        <taxon>Arthropoda</taxon>
        <taxon>Hexapoda</taxon>
        <taxon>Insecta</taxon>
        <taxon>Pterygota</taxon>
        <taxon>Neoptera</taxon>
        <taxon>Endopterygota</taxon>
        <taxon>Lepidoptera</taxon>
        <taxon>Glossata</taxon>
        <taxon>Ditrysia</taxon>
        <taxon>Tortricoidea</taxon>
        <taxon>Tortricidae</taxon>
        <taxon>Tortricinae</taxon>
        <taxon>Choristoneura</taxon>
    </lineage>
</organism>
<evidence type="ECO:0000313" key="1">
    <source>
        <dbReference type="EMBL" id="KAI8434067.1"/>
    </source>
</evidence>
<reference evidence="1 2" key="1">
    <citation type="journal article" date="2022" name="Genome Biol. Evol.">
        <title>The Spruce Budworm Genome: Reconstructing the Evolutionary History of Antifreeze Proteins.</title>
        <authorList>
            <person name="Beliveau C."/>
            <person name="Gagne P."/>
            <person name="Picq S."/>
            <person name="Vernygora O."/>
            <person name="Keeling C.I."/>
            <person name="Pinkney K."/>
            <person name="Doucet D."/>
            <person name="Wen F."/>
            <person name="Johnston J.S."/>
            <person name="Maaroufi H."/>
            <person name="Boyle B."/>
            <person name="Laroche J."/>
            <person name="Dewar K."/>
            <person name="Juretic N."/>
            <person name="Blackburn G."/>
            <person name="Nisole A."/>
            <person name="Brunet B."/>
            <person name="Brandao M."/>
            <person name="Lumley L."/>
            <person name="Duan J."/>
            <person name="Quan G."/>
            <person name="Lucarotti C.J."/>
            <person name="Roe A.D."/>
            <person name="Sperling F.A.H."/>
            <person name="Levesque R.C."/>
            <person name="Cusson M."/>
        </authorList>
    </citation>
    <scope>NUCLEOTIDE SEQUENCE [LARGE SCALE GENOMIC DNA]</scope>
    <source>
        <strain evidence="1">Glfc:IPQL:Cfum</strain>
    </source>
</reference>
<comment type="caution">
    <text evidence="1">The sequence shown here is derived from an EMBL/GenBank/DDBJ whole genome shotgun (WGS) entry which is preliminary data.</text>
</comment>
<proteinExistence type="predicted"/>
<sequence>MAHFWGCSPAALFGHIQDGDLYSNTTGSRKTQLRIKSTCRRSVDTKPIKKILRRGDFTSEEIPTQIEKQRIKRCDALATTGVARIRTAARGQPPATGWTGGARRLQSNQRRAGGPRHLTEAPRRVDRRRAAITIETATRGWPRRLTEAPRRVDRRRAAITIETATRGWPPASNRSTAARGQAARGDYNRNSDARVAPASNRSTAARGQAARGDYNRNSGARAAPASTTEAPRRVDRRRAAFTTELAALAAPASTTEAPRRVDRRRAAFTTELAALAAPASTTEAPRRVDRRRAAFTTELAALAAPAFTTELAALAAPAFTTEARGAWTGGARRLQPKQRRAGGPRRLQPKHAALEQAAARKKAKPIHLKSLIKKRGTIKSKLTLFNKFLEKFNTEPLSGDDVLDLELRVARLTKELDEFEKVQDKIETVSSDVEAQMSEREAFENSYFQLLSKAKGLLRANAPSSNQPIPSRNTEPAQAVHEESIKFPEISLPSFSGDMTTWIEFRDTFDALINQSNLKPMQRFKYLRGCLRDGALEVISALDYSEEGYAIAWQLLCERFNNPRYLVNNHLRALLNVNMVYNTAPALRHLSDNISKHLRSLRSLQVSTEGWDVLLIFLLTPKLEKNIQRKWEEKITSRELPTLQDFKMFLRKQADILEAIGQAASEQPSHSASQPRKAMVITSPPLPKVKQFHTPRNQCPHCKGGHYINQCKDFLALNPPSRIRSAKQMGLCLNCLGSNHILPNCRASTCRTCKGKHHTLLHVVPITEVSNQSQSNHKNLETMTTTLTNNAQSVNLMTQQSATVNNACAVVQPKPIILSTAQIKVFDSQNNAHILRALLDSGSQSNFITQRAAEILNLQTQKIKFEVLGFNENMTTINQQAHVTIMSRDESYSTRLSCFVVPNICSVPNYSIPQNTFNIPQRFQLADEYFIKGGAIDLIIGAEHFYQLLCIGQHRLGDGLPILQRTRLGWVVSGPVDIKYAPQRVSCNFVLNNDMRGIWEANDLHPPNKVPDDDYINCEKAFDEHTRTSDGNFVVTLPLKEPTTALGDSRHIAFKRFKTLETKFARNTEFKEKYVKFMTEFKEAGHMVECIPTKSCNYVAHHAVVNPDKTTTPLRVVIDPSCQTTSGKSLNDIQYKGTVMQDDLIDILLRFRKYEYVVNADIEKMYRMIYIKPTQCHLQCILWRDHPSKPLLTYMLTTLSFGLKCAPHIATRCLQQLSYEIKHQFPDAAEAITNSFYMDDFIFGGDSERQVAETAVVVQRTLGSANFNLRKWNSNSSTILQAVSTTNTHVNTPATFGQNTQKVLGLAWCSQTDELMYQIKKRPIQNPLTKRKVLSLASEIFDPLGLLGPVLITAKCFIQQLWKLKTDWDEPLSTNLSQEWETFYDSLCILNSLRLPRLVVLRDYYTIELHGFSDSSLTAYGAVIYIHCIDKSGNVLTRLLCAKTRVARDETIPRLELRAALLLTNLHLKIINALKHKFTAKYFWSDSNVALAWIKSPQIHKLNCFVKNQVTKIRESSQTTDWRWIPTNDNPADLLTRGLQPERLLNCSKWWNGPAWLNKPGSNRPPQPVETYPAQCNVCTNDISNQFMSDLFHKWSNLNKLVKCFSFILRFIYNCKNKNNLRTGPLTVSEIDESLYTLIKFAQMESYPKEFKLLLVNKQLPNSSSLINLNPFMENQLMKVGGRLTLSDYSHHKKHPTILPHKHNLTDLVMLNEHVRLKHAGPQLLLSSVRERYWPIKGKTLANKIVHKCLTCFRAKPKFPAPLMGNLPTNRVTPAPPFYSTSVDYAGPFTIRDRRGRGYKTSKCYLAMFVCCATKAVHIELVSSLETAAFLSAFRRFIARRGRPREMLSDNATTFHGANNDLTELYTFLNSTENINNLSSAYVEEGVQWKFYPAYSPHVAGLHEAAIKSCKGHLKKILGNALLTFEEFSTVLTQIEGILNSRPLCPIPSSDDDEISCLTPAHFLLGRAPTSLPDYSYQGTPTNRLSMYQQLQQLQQSFWRRWSRDYINLLQERVKWRSCKGPTLKPGIVVLLRDDRLPPYQWHLGRVTACSPGRDGISRIVEVKTNRGVTKRAFNNICPLPINN</sequence>